<dbReference type="AlphaFoldDB" id="A0A813KI46"/>
<evidence type="ECO:0008006" key="3">
    <source>
        <dbReference type="Google" id="ProtNLM"/>
    </source>
</evidence>
<reference evidence="1" key="1">
    <citation type="submission" date="2021-02" db="EMBL/GenBank/DDBJ databases">
        <authorList>
            <person name="Dougan E. K."/>
            <person name="Rhodes N."/>
            <person name="Thang M."/>
            <person name="Chan C."/>
        </authorList>
    </citation>
    <scope>NUCLEOTIDE SEQUENCE</scope>
</reference>
<evidence type="ECO:0000313" key="1">
    <source>
        <dbReference type="EMBL" id="CAE8704574.1"/>
    </source>
</evidence>
<dbReference type="CDD" id="cd04458">
    <property type="entry name" value="CSP_CDS"/>
    <property type="match status" value="1"/>
</dbReference>
<dbReference type="EMBL" id="CAJNNW010030810">
    <property type="protein sequence ID" value="CAE8704574.1"/>
    <property type="molecule type" value="Genomic_DNA"/>
</dbReference>
<dbReference type="InterPro" id="IPR002059">
    <property type="entry name" value="CSP_DNA-bd"/>
</dbReference>
<organism evidence="1 2">
    <name type="scientific">Polarella glacialis</name>
    <name type="common">Dinoflagellate</name>
    <dbReference type="NCBI Taxonomy" id="89957"/>
    <lineage>
        <taxon>Eukaryota</taxon>
        <taxon>Sar</taxon>
        <taxon>Alveolata</taxon>
        <taxon>Dinophyceae</taxon>
        <taxon>Suessiales</taxon>
        <taxon>Suessiaceae</taxon>
        <taxon>Polarella</taxon>
    </lineage>
</organism>
<dbReference type="Gene3D" id="2.40.50.140">
    <property type="entry name" value="Nucleic acid-binding proteins"/>
    <property type="match status" value="1"/>
</dbReference>
<dbReference type="Proteomes" id="UP000626109">
    <property type="component" value="Unassembled WGS sequence"/>
</dbReference>
<sequence length="122" mass="13466">AMNEESGGRPEVAPDEPSIPLGLGCQPVGVIRNYDPLKGFGFIRCEGLPEDVFFPRSALPTTFQCKTREEMPELVGVQVSLDFTESSSNGRGPRTEKVNLNLMYLTEDRCWVLKRGPVPPKA</sequence>
<evidence type="ECO:0000313" key="2">
    <source>
        <dbReference type="Proteomes" id="UP000626109"/>
    </source>
</evidence>
<gene>
    <name evidence="1" type="ORF">PGLA2088_LOCUS33254</name>
</gene>
<comment type="caution">
    <text evidence="1">The sequence shown here is derived from an EMBL/GenBank/DDBJ whole genome shotgun (WGS) entry which is preliminary data.</text>
</comment>
<dbReference type="InterPro" id="IPR012340">
    <property type="entry name" value="NA-bd_OB-fold"/>
</dbReference>
<accession>A0A813KI46</accession>
<dbReference type="SUPFAM" id="SSF50249">
    <property type="entry name" value="Nucleic acid-binding proteins"/>
    <property type="match status" value="1"/>
</dbReference>
<protein>
    <recommendedName>
        <fullName evidence="3">CSD domain-containing protein</fullName>
    </recommendedName>
</protein>
<dbReference type="GO" id="GO:0003676">
    <property type="term" value="F:nucleic acid binding"/>
    <property type="evidence" value="ECO:0007669"/>
    <property type="project" value="InterPro"/>
</dbReference>
<feature type="non-terminal residue" evidence="1">
    <location>
        <position position="122"/>
    </location>
</feature>
<name>A0A813KI46_POLGL</name>
<proteinExistence type="predicted"/>